<evidence type="ECO:0000256" key="9">
    <source>
        <dbReference type="SAM" id="SignalP"/>
    </source>
</evidence>
<evidence type="ECO:0000256" key="4">
    <source>
        <dbReference type="ARBA" id="ARBA00022737"/>
    </source>
</evidence>
<evidence type="ECO:0000256" key="2">
    <source>
        <dbReference type="ARBA" id="ARBA00022614"/>
    </source>
</evidence>
<keyword evidence="5 8" id="KW-1133">Transmembrane helix</keyword>
<dbReference type="Gene3D" id="3.80.10.10">
    <property type="entry name" value="Ribonuclease Inhibitor"/>
    <property type="match status" value="2"/>
</dbReference>
<dbReference type="PANTHER" id="PTHR48007:SF53">
    <property type="entry name" value="OS01G0711200 PROTEIN"/>
    <property type="match status" value="1"/>
</dbReference>
<evidence type="ECO:0000259" key="10">
    <source>
        <dbReference type="PROSITE" id="PS50011"/>
    </source>
</evidence>
<dbReference type="Proteomes" id="UP000825729">
    <property type="component" value="Unassembled WGS sequence"/>
</dbReference>
<comment type="subcellular location">
    <subcellularLocation>
        <location evidence="1">Membrane</location>
    </subcellularLocation>
</comment>
<keyword evidence="4" id="KW-0677">Repeat</keyword>
<gene>
    <name evidence="11" type="ORF">H6P81_000171</name>
</gene>
<dbReference type="Pfam" id="PF00069">
    <property type="entry name" value="Pkinase"/>
    <property type="match status" value="1"/>
</dbReference>
<comment type="caution">
    <text evidence="11">The sequence shown here is derived from an EMBL/GenBank/DDBJ whole genome shotgun (WGS) entry which is preliminary data.</text>
</comment>
<keyword evidence="2" id="KW-0433">Leucine-rich repeat</keyword>
<proteinExistence type="predicted"/>
<keyword evidence="3 8" id="KW-0812">Transmembrane</keyword>
<evidence type="ECO:0000313" key="12">
    <source>
        <dbReference type="Proteomes" id="UP000825729"/>
    </source>
</evidence>
<dbReference type="Pfam" id="PF08263">
    <property type="entry name" value="LRRNT_2"/>
    <property type="match status" value="1"/>
</dbReference>
<feature type="compositionally biased region" description="Polar residues" evidence="7">
    <location>
        <begin position="629"/>
        <end position="639"/>
    </location>
</feature>
<evidence type="ECO:0000256" key="7">
    <source>
        <dbReference type="SAM" id="MobiDB-lite"/>
    </source>
</evidence>
<dbReference type="PANTHER" id="PTHR48007">
    <property type="entry name" value="LEUCINE-RICH REPEAT RECEPTOR-LIKE PROTEIN KINASE PXC1"/>
    <property type="match status" value="1"/>
</dbReference>
<evidence type="ECO:0000256" key="6">
    <source>
        <dbReference type="ARBA" id="ARBA00023136"/>
    </source>
</evidence>
<dbReference type="InterPro" id="IPR013210">
    <property type="entry name" value="LRR_N_plant-typ"/>
</dbReference>
<keyword evidence="6 8" id="KW-0472">Membrane</keyword>
<evidence type="ECO:0000256" key="5">
    <source>
        <dbReference type="ARBA" id="ARBA00022989"/>
    </source>
</evidence>
<evidence type="ECO:0000313" key="11">
    <source>
        <dbReference type="EMBL" id="KAG9455663.1"/>
    </source>
</evidence>
<dbReference type="InterPro" id="IPR032675">
    <property type="entry name" value="LRR_dom_sf"/>
</dbReference>
<sequence length="651" mass="71729">MFQKMILLTPLFLFSLVSFFHFVSSFGYSPDVDPLLEFKSTADSAGSLSSWTEASHPCSASWVGVSCRNGRVTRLLLQGMNLTGSIQALTRLDQLRLLSLHHNNLSTDSNSAAPPLDLSGFRNMKLLYLSFNGFTGDFPAGISSLRRLRRLDLSHNRFSGRIPGDDLRKLPHLVTLLLQENSFAGTLMNIPESLSVFNVSGNNLAGEIPQALSFFPAEAFLGNQNLCGSPLPVNCSRKSTRSDPLPLSLSGKDHRGPKLTRNLVLLIVLADVLALLAILALFFFCCYRWVNRAQDPPKKHSQVRRSGTGANWERKRLSGEEEMLFFEGCEGFQRVEDLLRASAEMLGKGIVGTTYKAAMEGGKVVVVKRVREKRNAKEVWPALREVGRLRHDNVVPLRAFYYSKDEMLLVYDFFPNGSLHSLLHGNRGPGRTPLGWTTRLQLAAGAARGLTFLHDSCQTKMAHGHLTSSNILVDRNSNACVSDFGLHLLLPPSPTSFSPSKAYKAPELVTGSNHHHHNKASQKSDVYSFGVILLEMLTGRVPGDGEVDLVKWVRGTVREEWTSEVFDLELLREREMEEEMVGLLQVALLCLGTEPRDRPKMGVVHKMIEEIGARGSSGRRGGGVVSPATDLSSPGSSPALSDDAAPIRNLF</sequence>
<dbReference type="AlphaFoldDB" id="A0AAV7F3L6"/>
<protein>
    <recommendedName>
        <fullName evidence="10">Protein kinase domain-containing protein</fullName>
    </recommendedName>
</protein>
<evidence type="ECO:0000256" key="3">
    <source>
        <dbReference type="ARBA" id="ARBA00022692"/>
    </source>
</evidence>
<accession>A0AAV7F3L6</accession>
<dbReference type="Pfam" id="PF00560">
    <property type="entry name" value="LRR_1"/>
    <property type="match status" value="1"/>
</dbReference>
<dbReference type="GO" id="GO:0016020">
    <property type="term" value="C:membrane"/>
    <property type="evidence" value="ECO:0007669"/>
    <property type="project" value="UniProtKB-SubCell"/>
</dbReference>
<dbReference type="InterPro" id="IPR000719">
    <property type="entry name" value="Prot_kinase_dom"/>
</dbReference>
<evidence type="ECO:0000256" key="8">
    <source>
        <dbReference type="SAM" id="Phobius"/>
    </source>
</evidence>
<feature type="chain" id="PRO_5043451199" description="Protein kinase domain-containing protein" evidence="9">
    <location>
        <begin position="26"/>
        <end position="651"/>
    </location>
</feature>
<organism evidence="11 12">
    <name type="scientific">Aristolochia fimbriata</name>
    <name type="common">White veined hardy Dutchman's pipe vine</name>
    <dbReference type="NCBI Taxonomy" id="158543"/>
    <lineage>
        <taxon>Eukaryota</taxon>
        <taxon>Viridiplantae</taxon>
        <taxon>Streptophyta</taxon>
        <taxon>Embryophyta</taxon>
        <taxon>Tracheophyta</taxon>
        <taxon>Spermatophyta</taxon>
        <taxon>Magnoliopsida</taxon>
        <taxon>Magnoliidae</taxon>
        <taxon>Piperales</taxon>
        <taxon>Aristolochiaceae</taxon>
        <taxon>Aristolochia</taxon>
    </lineage>
</organism>
<dbReference type="Gene3D" id="1.10.510.10">
    <property type="entry name" value="Transferase(Phosphotransferase) domain 1"/>
    <property type="match status" value="1"/>
</dbReference>
<dbReference type="FunFam" id="1.10.510.10:FF:000095">
    <property type="entry name" value="protein STRUBBELIG-RECEPTOR FAMILY 8"/>
    <property type="match status" value="1"/>
</dbReference>
<dbReference type="InterPro" id="IPR046959">
    <property type="entry name" value="PRK1-6/SRF4-like"/>
</dbReference>
<dbReference type="SUPFAM" id="SSF56112">
    <property type="entry name" value="Protein kinase-like (PK-like)"/>
    <property type="match status" value="1"/>
</dbReference>
<dbReference type="GO" id="GO:0004672">
    <property type="term" value="F:protein kinase activity"/>
    <property type="evidence" value="ECO:0007669"/>
    <property type="project" value="InterPro"/>
</dbReference>
<dbReference type="Gene3D" id="3.30.200.20">
    <property type="entry name" value="Phosphorylase Kinase, domain 1"/>
    <property type="match status" value="1"/>
</dbReference>
<name>A0AAV7F3L6_ARIFI</name>
<keyword evidence="12" id="KW-1185">Reference proteome</keyword>
<keyword evidence="9" id="KW-0732">Signal</keyword>
<dbReference type="GO" id="GO:0005524">
    <property type="term" value="F:ATP binding"/>
    <property type="evidence" value="ECO:0007669"/>
    <property type="project" value="InterPro"/>
</dbReference>
<feature type="domain" description="Protein kinase" evidence="10">
    <location>
        <begin position="340"/>
        <end position="608"/>
    </location>
</feature>
<feature type="signal peptide" evidence="9">
    <location>
        <begin position="1"/>
        <end position="25"/>
    </location>
</feature>
<dbReference type="SUPFAM" id="SSF52058">
    <property type="entry name" value="L domain-like"/>
    <property type="match status" value="1"/>
</dbReference>
<feature type="region of interest" description="Disordered" evidence="7">
    <location>
        <begin position="614"/>
        <end position="651"/>
    </location>
</feature>
<feature type="transmembrane region" description="Helical" evidence="8">
    <location>
        <begin position="263"/>
        <end position="290"/>
    </location>
</feature>
<dbReference type="InterPro" id="IPR001611">
    <property type="entry name" value="Leu-rich_rpt"/>
</dbReference>
<dbReference type="Pfam" id="PF13855">
    <property type="entry name" value="LRR_8"/>
    <property type="match status" value="1"/>
</dbReference>
<reference evidence="11 12" key="1">
    <citation type="submission" date="2021-07" db="EMBL/GenBank/DDBJ databases">
        <title>The Aristolochia fimbriata genome: insights into angiosperm evolution, floral development and chemical biosynthesis.</title>
        <authorList>
            <person name="Jiao Y."/>
        </authorList>
    </citation>
    <scope>NUCLEOTIDE SEQUENCE [LARGE SCALE GENOMIC DNA]</scope>
    <source>
        <strain evidence="11">IBCAS-2021</strain>
        <tissue evidence="11">Leaf</tissue>
    </source>
</reference>
<dbReference type="EMBL" id="JAINDJ010000002">
    <property type="protein sequence ID" value="KAG9455663.1"/>
    <property type="molecule type" value="Genomic_DNA"/>
</dbReference>
<dbReference type="InterPro" id="IPR011009">
    <property type="entry name" value="Kinase-like_dom_sf"/>
</dbReference>
<evidence type="ECO:0000256" key="1">
    <source>
        <dbReference type="ARBA" id="ARBA00004370"/>
    </source>
</evidence>
<dbReference type="PROSITE" id="PS50011">
    <property type="entry name" value="PROTEIN_KINASE_DOM"/>
    <property type="match status" value="1"/>
</dbReference>